<name>A0AAN6XZ95_9PEZI</name>
<dbReference type="Proteomes" id="UP001301769">
    <property type="component" value="Unassembled WGS sequence"/>
</dbReference>
<evidence type="ECO:0000313" key="2">
    <source>
        <dbReference type="EMBL" id="KAK4209385.1"/>
    </source>
</evidence>
<evidence type="ECO:0008006" key="4">
    <source>
        <dbReference type="Google" id="ProtNLM"/>
    </source>
</evidence>
<dbReference type="Gene3D" id="3.40.50.150">
    <property type="entry name" value="Vaccinia Virus protein VP39"/>
    <property type="match status" value="1"/>
</dbReference>
<dbReference type="EMBL" id="MU858207">
    <property type="protein sequence ID" value="KAK4209385.1"/>
    <property type="molecule type" value="Genomic_DNA"/>
</dbReference>
<evidence type="ECO:0000313" key="3">
    <source>
        <dbReference type="Proteomes" id="UP001301769"/>
    </source>
</evidence>
<reference evidence="2" key="1">
    <citation type="journal article" date="2023" name="Mol. Phylogenet. Evol.">
        <title>Genome-scale phylogeny and comparative genomics of the fungal order Sordariales.</title>
        <authorList>
            <person name="Hensen N."/>
            <person name="Bonometti L."/>
            <person name="Westerberg I."/>
            <person name="Brannstrom I.O."/>
            <person name="Guillou S."/>
            <person name="Cros-Aarteil S."/>
            <person name="Calhoun S."/>
            <person name="Haridas S."/>
            <person name="Kuo A."/>
            <person name="Mondo S."/>
            <person name="Pangilinan J."/>
            <person name="Riley R."/>
            <person name="LaButti K."/>
            <person name="Andreopoulos B."/>
            <person name="Lipzen A."/>
            <person name="Chen C."/>
            <person name="Yan M."/>
            <person name="Daum C."/>
            <person name="Ng V."/>
            <person name="Clum A."/>
            <person name="Steindorff A."/>
            <person name="Ohm R.A."/>
            <person name="Martin F."/>
            <person name="Silar P."/>
            <person name="Natvig D.O."/>
            <person name="Lalanne C."/>
            <person name="Gautier V."/>
            <person name="Ament-Velasquez S.L."/>
            <person name="Kruys A."/>
            <person name="Hutchinson M.I."/>
            <person name="Powell A.J."/>
            <person name="Barry K."/>
            <person name="Miller A.N."/>
            <person name="Grigoriev I.V."/>
            <person name="Debuchy R."/>
            <person name="Gladieux P."/>
            <person name="Hiltunen Thoren M."/>
            <person name="Johannesson H."/>
        </authorList>
    </citation>
    <scope>NUCLEOTIDE SEQUENCE</scope>
    <source>
        <strain evidence="2">PSN293</strain>
    </source>
</reference>
<reference evidence="2" key="2">
    <citation type="submission" date="2023-05" db="EMBL/GenBank/DDBJ databases">
        <authorList>
            <consortium name="Lawrence Berkeley National Laboratory"/>
            <person name="Steindorff A."/>
            <person name="Hensen N."/>
            <person name="Bonometti L."/>
            <person name="Westerberg I."/>
            <person name="Brannstrom I.O."/>
            <person name="Guillou S."/>
            <person name="Cros-Aarteil S."/>
            <person name="Calhoun S."/>
            <person name="Haridas S."/>
            <person name="Kuo A."/>
            <person name="Mondo S."/>
            <person name="Pangilinan J."/>
            <person name="Riley R."/>
            <person name="Labutti K."/>
            <person name="Andreopoulos B."/>
            <person name="Lipzen A."/>
            <person name="Chen C."/>
            <person name="Yanf M."/>
            <person name="Daum C."/>
            <person name="Ng V."/>
            <person name="Clum A."/>
            <person name="Ohm R."/>
            <person name="Martin F."/>
            <person name="Silar P."/>
            <person name="Natvig D."/>
            <person name="Lalanne C."/>
            <person name="Gautier V."/>
            <person name="Ament-Velasquez S.L."/>
            <person name="Kruys A."/>
            <person name="Hutchinson M.I."/>
            <person name="Powell A.J."/>
            <person name="Barry K."/>
            <person name="Miller A.N."/>
            <person name="Grigoriev I.V."/>
            <person name="Debuchy R."/>
            <person name="Gladieux P."/>
            <person name="Thoren M.H."/>
            <person name="Johannesson H."/>
        </authorList>
    </citation>
    <scope>NUCLEOTIDE SEQUENCE</scope>
    <source>
        <strain evidence="2">PSN293</strain>
    </source>
</reference>
<comment type="caution">
    <text evidence="2">The sequence shown here is derived from an EMBL/GenBank/DDBJ whole genome shotgun (WGS) entry which is preliminary data.</text>
</comment>
<evidence type="ECO:0000256" key="1">
    <source>
        <dbReference type="SAM" id="MobiDB-lite"/>
    </source>
</evidence>
<feature type="non-terminal residue" evidence="2">
    <location>
        <position position="1"/>
    </location>
</feature>
<sequence length="227" mass="24726">LEIGCGQGDFTVPLAHPDTSSPSIPRDYGTSPLGDAQDHIKVSPAGPPSTFTRIGPSNTPRMPIHFDHIILTQSVWYLLDPTALSDIFQAAVGRTRSILIAEFAMSTSRPEGMPHVLTALAINALESFGDHSSCRNLRCGLTPKQIVQSAEKAGWTLRAGTETKMTTPGENRDRWCETYMLLKRPQFEEYGEGVLTEKTKCVLFGMRDAAQACVDRLGGGRDSEFGS</sequence>
<organism evidence="2 3">
    <name type="scientific">Rhypophila decipiens</name>
    <dbReference type="NCBI Taxonomy" id="261697"/>
    <lineage>
        <taxon>Eukaryota</taxon>
        <taxon>Fungi</taxon>
        <taxon>Dikarya</taxon>
        <taxon>Ascomycota</taxon>
        <taxon>Pezizomycotina</taxon>
        <taxon>Sordariomycetes</taxon>
        <taxon>Sordariomycetidae</taxon>
        <taxon>Sordariales</taxon>
        <taxon>Naviculisporaceae</taxon>
        <taxon>Rhypophila</taxon>
    </lineage>
</organism>
<proteinExistence type="predicted"/>
<gene>
    <name evidence="2" type="ORF">QBC37DRAFT_294681</name>
</gene>
<protein>
    <recommendedName>
        <fullName evidence="4">Methyltransferase domain-containing protein</fullName>
    </recommendedName>
</protein>
<dbReference type="AlphaFoldDB" id="A0AAN6XZ95"/>
<dbReference type="SUPFAM" id="SSF53335">
    <property type="entry name" value="S-adenosyl-L-methionine-dependent methyltransferases"/>
    <property type="match status" value="1"/>
</dbReference>
<dbReference type="InterPro" id="IPR029063">
    <property type="entry name" value="SAM-dependent_MTases_sf"/>
</dbReference>
<accession>A0AAN6XZ95</accession>
<keyword evidence="3" id="KW-1185">Reference proteome</keyword>
<feature type="region of interest" description="Disordered" evidence="1">
    <location>
        <begin position="11"/>
        <end position="57"/>
    </location>
</feature>